<feature type="non-terminal residue" evidence="2">
    <location>
        <position position="43"/>
    </location>
</feature>
<dbReference type="InterPro" id="IPR000719">
    <property type="entry name" value="Prot_kinase_dom"/>
</dbReference>
<sequence>GNILVDDNNNGKYSKIGDLELSKSATKADVNETYGIIPYMIPE</sequence>
<protein>
    <submittedName>
        <fullName evidence="2">2383_t:CDS:1</fullName>
    </submittedName>
</protein>
<proteinExistence type="predicted"/>
<evidence type="ECO:0000259" key="1">
    <source>
        <dbReference type="PROSITE" id="PS50011"/>
    </source>
</evidence>
<gene>
    <name evidence="2" type="ORF">FWILDA_LOCUS15151</name>
</gene>
<dbReference type="PROSITE" id="PS50011">
    <property type="entry name" value="PROTEIN_KINASE_DOM"/>
    <property type="match status" value="1"/>
</dbReference>
<dbReference type="AlphaFoldDB" id="A0A9W4T3W5"/>
<dbReference type="GO" id="GO:0005524">
    <property type="term" value="F:ATP binding"/>
    <property type="evidence" value="ECO:0007669"/>
    <property type="project" value="InterPro"/>
</dbReference>
<evidence type="ECO:0000313" key="2">
    <source>
        <dbReference type="EMBL" id="CAI2191598.1"/>
    </source>
</evidence>
<name>A0A9W4T3W5_9GLOM</name>
<dbReference type="GO" id="GO:0004672">
    <property type="term" value="F:protein kinase activity"/>
    <property type="evidence" value="ECO:0007669"/>
    <property type="project" value="InterPro"/>
</dbReference>
<organism evidence="2 3">
    <name type="scientific">Funneliformis geosporum</name>
    <dbReference type="NCBI Taxonomy" id="1117311"/>
    <lineage>
        <taxon>Eukaryota</taxon>
        <taxon>Fungi</taxon>
        <taxon>Fungi incertae sedis</taxon>
        <taxon>Mucoromycota</taxon>
        <taxon>Glomeromycotina</taxon>
        <taxon>Glomeromycetes</taxon>
        <taxon>Glomerales</taxon>
        <taxon>Glomeraceae</taxon>
        <taxon>Funneliformis</taxon>
    </lineage>
</organism>
<feature type="non-terminal residue" evidence="2">
    <location>
        <position position="1"/>
    </location>
</feature>
<reference evidence="2" key="1">
    <citation type="submission" date="2022-08" db="EMBL/GenBank/DDBJ databases">
        <authorList>
            <person name="Kallberg Y."/>
            <person name="Tangrot J."/>
            <person name="Rosling A."/>
        </authorList>
    </citation>
    <scope>NUCLEOTIDE SEQUENCE</scope>
    <source>
        <strain evidence="2">Wild A</strain>
    </source>
</reference>
<keyword evidence="3" id="KW-1185">Reference proteome</keyword>
<feature type="domain" description="Protein kinase" evidence="1">
    <location>
        <begin position="1"/>
        <end position="43"/>
    </location>
</feature>
<evidence type="ECO:0000313" key="3">
    <source>
        <dbReference type="Proteomes" id="UP001153678"/>
    </source>
</evidence>
<dbReference type="Proteomes" id="UP001153678">
    <property type="component" value="Unassembled WGS sequence"/>
</dbReference>
<dbReference type="OrthoDB" id="2418780at2759"/>
<accession>A0A9W4T3W5</accession>
<dbReference type="EMBL" id="CAMKVN010007539">
    <property type="protein sequence ID" value="CAI2191598.1"/>
    <property type="molecule type" value="Genomic_DNA"/>
</dbReference>
<comment type="caution">
    <text evidence="2">The sequence shown here is derived from an EMBL/GenBank/DDBJ whole genome shotgun (WGS) entry which is preliminary data.</text>
</comment>